<keyword evidence="4" id="KW-0645">Protease</keyword>
<evidence type="ECO:0000256" key="2">
    <source>
        <dbReference type="SAM" id="SignalP"/>
    </source>
</evidence>
<dbReference type="Proteomes" id="UP000321353">
    <property type="component" value="Chromosome"/>
</dbReference>
<sequence precursor="true">MDLRTLFCLPLLIAIASPSQAAADDDQSHQSLIAKVRPSVMTIRVQGRDGDPMGIGTGFVIDSDGLIATNFHVINEGRPFTVESPEGKKLRVLGVEASDVSSDLAIIHVDPGSTELPALEFAGDDSTRQGIRVLAFGNPLGLRNSVVEGIVSARREVEGRELLQLAMPIEPGNSGGPLVDLKGRVHGIINMKSSIDDNLGFAIPVSQLVALKENPNPVTLDRWVRIGRINDDRWTPVMGSRWQQRGGRIVALGAGNGFGGRSLLLSKRDVPQRPFEIAVMVRLDDESGAAGLAFHSDGQNQHYGFYASAGRLRLTCFRGASVYSWDILKEVETEYYLPGQWNQLKVRVGDEKILCYVNGRLVIESDDRQITEGQVGLAKFRDTEPEFSGFQLGAALDLPVLSEAGEKMLAQLDPTALPLDSVGSDQIRQLGTSGDLAWRELTRRAIELETQAKRMHQLADDVRRADTVDRLSRLDAIDDDERLLTGSLLIAKLDSPDLDVEAYRERIDEMAGEILAGLDADASATEIRDAMHRYLFQENGFHGSRSEYYHAANSQLNRVIDDREGLPITMSVLYIELGRRLGIKVVGVGLPGHFVAKHVIDTEQDQLIDVFERGKLLSQEDAAEIVAAHAGRRIRDSDLQASTDIEILTRILNNLIGVAGRMNDGEAMLRYCDAIVAVNPDEPRYRMMRAQLRGMTGRINLALEDVEMMLQHDPPELDRGATERLRDALIERL</sequence>
<organism evidence="4 5">
    <name type="scientific">Stieleria maiorica</name>
    <dbReference type="NCBI Taxonomy" id="2795974"/>
    <lineage>
        <taxon>Bacteria</taxon>
        <taxon>Pseudomonadati</taxon>
        <taxon>Planctomycetota</taxon>
        <taxon>Planctomycetia</taxon>
        <taxon>Pirellulales</taxon>
        <taxon>Pirellulaceae</taxon>
        <taxon>Stieleria</taxon>
    </lineage>
</organism>
<dbReference type="PANTHER" id="PTHR22939">
    <property type="entry name" value="SERINE PROTEASE FAMILY S1C HTRA-RELATED"/>
    <property type="match status" value="1"/>
</dbReference>
<dbReference type="Gene3D" id="2.60.120.560">
    <property type="entry name" value="Exo-inulinase, domain 1"/>
    <property type="match status" value="1"/>
</dbReference>
<dbReference type="GO" id="GO:0004252">
    <property type="term" value="F:serine-type endopeptidase activity"/>
    <property type="evidence" value="ECO:0007669"/>
    <property type="project" value="InterPro"/>
</dbReference>
<evidence type="ECO:0000256" key="1">
    <source>
        <dbReference type="ARBA" id="ARBA00007100"/>
    </source>
</evidence>
<dbReference type="InterPro" id="IPR032698">
    <property type="entry name" value="SirB1_N"/>
</dbReference>
<dbReference type="SUPFAM" id="SSF50494">
    <property type="entry name" value="Trypsin-like serine proteases"/>
    <property type="match status" value="1"/>
</dbReference>
<comment type="similarity">
    <text evidence="1">Belongs to the UPF0162 family.</text>
</comment>
<keyword evidence="5" id="KW-1185">Reference proteome</keyword>
<dbReference type="RefSeq" id="WP_167546739.1">
    <property type="nucleotide sequence ID" value="NZ_CP036264.1"/>
</dbReference>
<reference evidence="4 5" key="1">
    <citation type="submission" date="2019-02" db="EMBL/GenBank/DDBJ databases">
        <title>Planctomycetal bacteria perform biofilm scaping via a novel small molecule.</title>
        <authorList>
            <person name="Jeske O."/>
            <person name="Boedeker C."/>
            <person name="Wiegand S."/>
            <person name="Breitling P."/>
            <person name="Kallscheuer N."/>
            <person name="Jogler M."/>
            <person name="Rohde M."/>
            <person name="Petersen J."/>
            <person name="Medema M.H."/>
            <person name="Surup F."/>
            <person name="Jogler C."/>
        </authorList>
    </citation>
    <scope>NUCLEOTIDE SEQUENCE [LARGE SCALE GENOMIC DNA]</scope>
    <source>
        <strain evidence="4 5">Mal15</strain>
    </source>
</reference>
<name>A0A5B9MDP2_9BACT</name>
<dbReference type="InterPro" id="IPR001940">
    <property type="entry name" value="Peptidase_S1C"/>
</dbReference>
<dbReference type="EMBL" id="CP036264">
    <property type="protein sequence ID" value="QEF98356.1"/>
    <property type="molecule type" value="Genomic_DNA"/>
</dbReference>
<dbReference type="PRINTS" id="PR00834">
    <property type="entry name" value="PROTEASES2C"/>
</dbReference>
<keyword evidence="2" id="KW-0732">Signal</keyword>
<accession>A0A5B9MDP2</accession>
<dbReference type="SUPFAM" id="SSF48452">
    <property type="entry name" value="TPR-like"/>
    <property type="match status" value="1"/>
</dbReference>
<keyword evidence="4" id="KW-0378">Hydrolase</keyword>
<proteinExistence type="inferred from homology"/>
<dbReference type="AlphaFoldDB" id="A0A5B9MDP2"/>
<evidence type="ECO:0000313" key="5">
    <source>
        <dbReference type="Proteomes" id="UP000321353"/>
    </source>
</evidence>
<dbReference type="Pfam" id="PF13369">
    <property type="entry name" value="Transglut_core2"/>
    <property type="match status" value="1"/>
</dbReference>
<dbReference type="SUPFAM" id="SSF49899">
    <property type="entry name" value="Concanavalin A-like lectins/glucanases"/>
    <property type="match status" value="1"/>
</dbReference>
<dbReference type="InterPro" id="IPR009003">
    <property type="entry name" value="Peptidase_S1_PA"/>
</dbReference>
<evidence type="ECO:0000259" key="3">
    <source>
        <dbReference type="Pfam" id="PF13369"/>
    </source>
</evidence>
<dbReference type="PANTHER" id="PTHR22939:SF129">
    <property type="entry name" value="SERINE PROTEASE HTRA2, MITOCHONDRIAL"/>
    <property type="match status" value="1"/>
</dbReference>
<dbReference type="KEGG" id="smam:Mal15_24080"/>
<gene>
    <name evidence="4" type="primary">htrA_4</name>
    <name evidence="4" type="ORF">Mal15_24080</name>
</gene>
<dbReference type="InterPro" id="IPR011990">
    <property type="entry name" value="TPR-like_helical_dom_sf"/>
</dbReference>
<dbReference type="GO" id="GO:0006508">
    <property type="term" value="P:proteolysis"/>
    <property type="evidence" value="ECO:0007669"/>
    <property type="project" value="UniProtKB-KW"/>
</dbReference>
<dbReference type="Gene3D" id="1.25.40.10">
    <property type="entry name" value="Tetratricopeptide repeat domain"/>
    <property type="match status" value="1"/>
</dbReference>
<feature type="signal peptide" evidence="2">
    <location>
        <begin position="1"/>
        <end position="21"/>
    </location>
</feature>
<dbReference type="Gene3D" id="2.40.10.120">
    <property type="match status" value="1"/>
</dbReference>
<dbReference type="Pfam" id="PF13365">
    <property type="entry name" value="Trypsin_2"/>
    <property type="match status" value="1"/>
</dbReference>
<feature type="chain" id="PRO_5023058468" evidence="2">
    <location>
        <begin position="22"/>
        <end position="733"/>
    </location>
</feature>
<protein>
    <submittedName>
        <fullName evidence="4">Serine protease HtrA</fullName>
    </submittedName>
</protein>
<evidence type="ECO:0000313" key="4">
    <source>
        <dbReference type="EMBL" id="QEF98356.1"/>
    </source>
</evidence>
<feature type="domain" description="Protein SirB1 N-terminal" evidence="3">
    <location>
        <begin position="502"/>
        <end position="653"/>
    </location>
</feature>
<dbReference type="InterPro" id="IPR013320">
    <property type="entry name" value="ConA-like_dom_sf"/>
</dbReference>